<name>A0A0D7AR73_9AGAR</name>
<keyword evidence="2" id="KW-1185">Reference proteome</keyword>
<proteinExistence type="predicted"/>
<reference evidence="1 2" key="1">
    <citation type="journal article" date="2015" name="Fungal Genet. Biol.">
        <title>Evolution of novel wood decay mechanisms in Agaricales revealed by the genome sequences of Fistulina hepatica and Cylindrobasidium torrendii.</title>
        <authorList>
            <person name="Floudas D."/>
            <person name="Held B.W."/>
            <person name="Riley R."/>
            <person name="Nagy L.G."/>
            <person name="Koehler G."/>
            <person name="Ransdell A.S."/>
            <person name="Younus H."/>
            <person name="Chow J."/>
            <person name="Chiniquy J."/>
            <person name="Lipzen A."/>
            <person name="Tritt A."/>
            <person name="Sun H."/>
            <person name="Haridas S."/>
            <person name="LaButti K."/>
            <person name="Ohm R.A."/>
            <person name="Kues U."/>
            <person name="Blanchette R.A."/>
            <person name="Grigoriev I.V."/>
            <person name="Minto R.E."/>
            <person name="Hibbett D.S."/>
        </authorList>
    </citation>
    <scope>NUCLEOTIDE SEQUENCE [LARGE SCALE GENOMIC DNA]</scope>
    <source>
        <strain evidence="1 2">FP15055 ss-10</strain>
    </source>
</reference>
<organism evidence="1 2">
    <name type="scientific">Cylindrobasidium torrendii FP15055 ss-10</name>
    <dbReference type="NCBI Taxonomy" id="1314674"/>
    <lineage>
        <taxon>Eukaryota</taxon>
        <taxon>Fungi</taxon>
        <taxon>Dikarya</taxon>
        <taxon>Basidiomycota</taxon>
        <taxon>Agaricomycotina</taxon>
        <taxon>Agaricomycetes</taxon>
        <taxon>Agaricomycetidae</taxon>
        <taxon>Agaricales</taxon>
        <taxon>Marasmiineae</taxon>
        <taxon>Physalacriaceae</taxon>
        <taxon>Cylindrobasidium</taxon>
    </lineage>
</organism>
<accession>A0A0D7AR73</accession>
<protein>
    <submittedName>
        <fullName evidence="1">Uncharacterized protein</fullName>
    </submittedName>
</protein>
<dbReference type="AlphaFoldDB" id="A0A0D7AR73"/>
<evidence type="ECO:0000313" key="1">
    <source>
        <dbReference type="EMBL" id="KIY60550.1"/>
    </source>
</evidence>
<evidence type="ECO:0000313" key="2">
    <source>
        <dbReference type="Proteomes" id="UP000054007"/>
    </source>
</evidence>
<sequence length="62" mass="6952">MPRRILYWRKHFCAANSDIPNAGDSNKRQVLASSIFNLFAPTRTQPSTAHGKVLLDSWPLGV</sequence>
<dbReference type="Proteomes" id="UP000054007">
    <property type="component" value="Unassembled WGS sequence"/>
</dbReference>
<gene>
    <name evidence="1" type="ORF">CYLTODRAFT_460718</name>
</gene>
<dbReference type="EMBL" id="KN881546">
    <property type="protein sequence ID" value="KIY60550.1"/>
    <property type="molecule type" value="Genomic_DNA"/>
</dbReference>